<gene>
    <name evidence="3" type="ORF">S12H4_57886</name>
</gene>
<evidence type="ECO:0000313" key="3">
    <source>
        <dbReference type="EMBL" id="GAJ24797.1"/>
    </source>
</evidence>
<keyword evidence="2" id="KW-0012">Acyltransferase</keyword>
<dbReference type="AlphaFoldDB" id="X1VUE1"/>
<dbReference type="EMBL" id="BARW01037507">
    <property type="protein sequence ID" value="GAJ24797.1"/>
    <property type="molecule type" value="Genomic_DNA"/>
</dbReference>
<dbReference type="PANTHER" id="PTHR43584:SF9">
    <property type="entry name" value="TRANSFERASE HEXAPEPTIDE REPEAT CONTAINING PROTEIN"/>
    <property type="match status" value="1"/>
</dbReference>
<comment type="caution">
    <text evidence="3">The sequence shown here is derived from an EMBL/GenBank/DDBJ whole genome shotgun (WGS) entry which is preliminary data.</text>
</comment>
<keyword evidence="1" id="KW-0808">Transferase</keyword>
<dbReference type="GO" id="GO:0016779">
    <property type="term" value="F:nucleotidyltransferase activity"/>
    <property type="evidence" value="ECO:0007669"/>
    <property type="project" value="UniProtKB-ARBA"/>
</dbReference>
<dbReference type="InterPro" id="IPR050065">
    <property type="entry name" value="GlmU-like"/>
</dbReference>
<feature type="non-terminal residue" evidence="3">
    <location>
        <position position="116"/>
    </location>
</feature>
<name>X1VUE1_9ZZZZ</name>
<evidence type="ECO:0000256" key="2">
    <source>
        <dbReference type="ARBA" id="ARBA00023315"/>
    </source>
</evidence>
<organism evidence="3">
    <name type="scientific">marine sediment metagenome</name>
    <dbReference type="NCBI Taxonomy" id="412755"/>
    <lineage>
        <taxon>unclassified sequences</taxon>
        <taxon>metagenomes</taxon>
        <taxon>ecological metagenomes</taxon>
    </lineage>
</organism>
<dbReference type="Gene3D" id="2.160.10.10">
    <property type="entry name" value="Hexapeptide repeat proteins"/>
    <property type="match status" value="1"/>
</dbReference>
<sequence>MAKDAVIHNLVCIDVSDGPVYIDKGAVIRPFTTIIGPSYIGRDTIVERAKIIKSSIGPVCRMGGEVEACTFQGYSNKYHEGFIGHSFIGEWVNLGALTTNSDIKNNYGSVKVFFGI</sequence>
<evidence type="ECO:0008006" key="4">
    <source>
        <dbReference type="Google" id="ProtNLM"/>
    </source>
</evidence>
<reference evidence="3" key="1">
    <citation type="journal article" date="2014" name="Front. Microbiol.">
        <title>High frequency of phylogenetically diverse reductive dehalogenase-homologous genes in deep subseafloor sedimentary metagenomes.</title>
        <authorList>
            <person name="Kawai M."/>
            <person name="Futagami T."/>
            <person name="Toyoda A."/>
            <person name="Takaki Y."/>
            <person name="Nishi S."/>
            <person name="Hori S."/>
            <person name="Arai W."/>
            <person name="Tsubouchi T."/>
            <person name="Morono Y."/>
            <person name="Uchiyama I."/>
            <person name="Ito T."/>
            <person name="Fujiyama A."/>
            <person name="Inagaki F."/>
            <person name="Takami H."/>
        </authorList>
    </citation>
    <scope>NUCLEOTIDE SEQUENCE</scope>
    <source>
        <strain evidence="3">Expedition CK06-06</strain>
    </source>
</reference>
<dbReference type="GO" id="GO:0016746">
    <property type="term" value="F:acyltransferase activity"/>
    <property type="evidence" value="ECO:0007669"/>
    <property type="project" value="UniProtKB-KW"/>
</dbReference>
<proteinExistence type="predicted"/>
<accession>X1VUE1</accession>
<evidence type="ECO:0000256" key="1">
    <source>
        <dbReference type="ARBA" id="ARBA00022679"/>
    </source>
</evidence>
<dbReference type="InterPro" id="IPR011004">
    <property type="entry name" value="Trimer_LpxA-like_sf"/>
</dbReference>
<dbReference type="PANTHER" id="PTHR43584">
    <property type="entry name" value="NUCLEOTIDYL TRANSFERASE"/>
    <property type="match status" value="1"/>
</dbReference>
<dbReference type="SUPFAM" id="SSF51161">
    <property type="entry name" value="Trimeric LpxA-like enzymes"/>
    <property type="match status" value="1"/>
</dbReference>
<protein>
    <recommendedName>
        <fullName evidence="4">Glucose-1-phosphate thymidylyltransferase</fullName>
    </recommendedName>
</protein>